<keyword evidence="1" id="KW-0812">Transmembrane</keyword>
<accession>A0A6A5RH40</accession>
<keyword evidence="1" id="KW-1133">Transmembrane helix</keyword>
<sequence>MSPPTYYLASVIVASFMTFVRCYFASLGLRRLSGCTIGILFSKQPWGAATRTDREDVFRHEMAV</sequence>
<dbReference type="AlphaFoldDB" id="A0A6A5RH40"/>
<evidence type="ECO:0000313" key="3">
    <source>
        <dbReference type="Proteomes" id="UP000800082"/>
    </source>
</evidence>
<keyword evidence="3" id="KW-1185">Reference proteome</keyword>
<feature type="transmembrane region" description="Helical" evidence="1">
    <location>
        <begin position="6"/>
        <end position="24"/>
    </location>
</feature>
<name>A0A6A5RH40_9PLEO</name>
<gene>
    <name evidence="2" type="ORF">M421DRAFT_422455</name>
</gene>
<keyword evidence="1" id="KW-0472">Membrane</keyword>
<dbReference type="Proteomes" id="UP000800082">
    <property type="component" value="Unassembled WGS sequence"/>
</dbReference>
<dbReference type="GeneID" id="54350836"/>
<evidence type="ECO:0000313" key="2">
    <source>
        <dbReference type="EMBL" id="KAF1926849.1"/>
    </source>
</evidence>
<dbReference type="RefSeq" id="XP_033447101.1">
    <property type="nucleotide sequence ID" value="XM_033593168.1"/>
</dbReference>
<reference evidence="2" key="1">
    <citation type="journal article" date="2020" name="Stud. Mycol.">
        <title>101 Dothideomycetes genomes: a test case for predicting lifestyles and emergence of pathogens.</title>
        <authorList>
            <person name="Haridas S."/>
            <person name="Albert R."/>
            <person name="Binder M."/>
            <person name="Bloem J."/>
            <person name="Labutti K."/>
            <person name="Salamov A."/>
            <person name="Andreopoulos B."/>
            <person name="Baker S."/>
            <person name="Barry K."/>
            <person name="Bills G."/>
            <person name="Bluhm B."/>
            <person name="Cannon C."/>
            <person name="Castanera R."/>
            <person name="Culley D."/>
            <person name="Daum C."/>
            <person name="Ezra D."/>
            <person name="Gonzalez J."/>
            <person name="Henrissat B."/>
            <person name="Kuo A."/>
            <person name="Liang C."/>
            <person name="Lipzen A."/>
            <person name="Lutzoni F."/>
            <person name="Magnuson J."/>
            <person name="Mondo S."/>
            <person name="Nolan M."/>
            <person name="Ohm R."/>
            <person name="Pangilinan J."/>
            <person name="Park H.-J."/>
            <person name="Ramirez L."/>
            <person name="Alfaro M."/>
            <person name="Sun H."/>
            <person name="Tritt A."/>
            <person name="Yoshinaga Y."/>
            <person name="Zwiers L.-H."/>
            <person name="Turgeon B."/>
            <person name="Goodwin S."/>
            <person name="Spatafora J."/>
            <person name="Crous P."/>
            <person name="Grigoriev I."/>
        </authorList>
    </citation>
    <scope>NUCLEOTIDE SEQUENCE</scope>
    <source>
        <strain evidence="2">CBS 183.55</strain>
    </source>
</reference>
<dbReference type="EMBL" id="ML978975">
    <property type="protein sequence ID" value="KAF1926849.1"/>
    <property type="molecule type" value="Genomic_DNA"/>
</dbReference>
<protein>
    <submittedName>
        <fullName evidence="2">Uncharacterized protein</fullName>
    </submittedName>
</protein>
<proteinExistence type="predicted"/>
<organism evidence="2 3">
    <name type="scientific">Didymella exigua CBS 183.55</name>
    <dbReference type="NCBI Taxonomy" id="1150837"/>
    <lineage>
        <taxon>Eukaryota</taxon>
        <taxon>Fungi</taxon>
        <taxon>Dikarya</taxon>
        <taxon>Ascomycota</taxon>
        <taxon>Pezizomycotina</taxon>
        <taxon>Dothideomycetes</taxon>
        <taxon>Pleosporomycetidae</taxon>
        <taxon>Pleosporales</taxon>
        <taxon>Pleosporineae</taxon>
        <taxon>Didymellaceae</taxon>
        <taxon>Didymella</taxon>
    </lineage>
</organism>
<evidence type="ECO:0000256" key="1">
    <source>
        <dbReference type="SAM" id="Phobius"/>
    </source>
</evidence>